<evidence type="ECO:0000313" key="2">
    <source>
        <dbReference type="Proteomes" id="UP000622890"/>
    </source>
</evidence>
<gene>
    <name evidence="1" type="ORF">JJB74_15600</name>
</gene>
<dbReference type="RefSeq" id="WP_200593071.1">
    <property type="nucleotide sequence ID" value="NZ_JAEPBG010000006.1"/>
</dbReference>
<dbReference type="AlphaFoldDB" id="A0A934W287"/>
<keyword evidence="2" id="KW-1185">Reference proteome</keyword>
<sequence length="251" mass="27754">MQFDLEDGAVDATLTRAILLYETKANYAQSATTVLATVHDVADVGTAARPNVQIMPGLPITKDALVHALGTMAEEYLVCTDLLPERLLGFSPKHLFWWRPAGKSRVFFRCKELGQRAAIVPHPPLAFIVSGNAWYVFALAENKRPTLETELFHAPYFNVYDTGSICIGSANIPDKLQPGTLPLWESAFFDSEFTHVNGSVRKVAHERGEYAFWKEMLDGAYDEFPTDLLVPQKKTVKNLLDAVAARGGARG</sequence>
<dbReference type="Proteomes" id="UP000622890">
    <property type="component" value="Unassembled WGS sequence"/>
</dbReference>
<dbReference type="EMBL" id="JAEPBG010000006">
    <property type="protein sequence ID" value="MBK4736046.1"/>
    <property type="molecule type" value="Genomic_DNA"/>
</dbReference>
<dbReference type="NCBIfam" id="TIGR03737">
    <property type="entry name" value="PRTRC_B"/>
    <property type="match status" value="1"/>
</dbReference>
<organism evidence="1 2">
    <name type="scientific">Noviherbaspirillum pedocola</name>
    <dbReference type="NCBI Taxonomy" id="2801341"/>
    <lineage>
        <taxon>Bacteria</taxon>
        <taxon>Pseudomonadati</taxon>
        <taxon>Pseudomonadota</taxon>
        <taxon>Betaproteobacteria</taxon>
        <taxon>Burkholderiales</taxon>
        <taxon>Oxalobacteraceae</taxon>
        <taxon>Noviherbaspirillum</taxon>
    </lineage>
</organism>
<protein>
    <submittedName>
        <fullName evidence="1">PRTRC system protein B</fullName>
    </submittedName>
</protein>
<reference evidence="1" key="1">
    <citation type="submission" date="2021-01" db="EMBL/GenBank/DDBJ databases">
        <title>Genome sequence of strain Noviherbaspirillum sp. DKR-6.</title>
        <authorList>
            <person name="Chaudhary D.K."/>
        </authorList>
    </citation>
    <scope>NUCLEOTIDE SEQUENCE</scope>
    <source>
        <strain evidence="1">DKR-6</strain>
    </source>
</reference>
<name>A0A934W287_9BURK</name>
<dbReference type="InterPro" id="IPR022280">
    <property type="entry name" value="PRTRC_protein-B"/>
</dbReference>
<evidence type="ECO:0000313" key="1">
    <source>
        <dbReference type="EMBL" id="MBK4736046.1"/>
    </source>
</evidence>
<accession>A0A934W287</accession>
<proteinExistence type="predicted"/>
<comment type="caution">
    <text evidence="1">The sequence shown here is derived from an EMBL/GenBank/DDBJ whole genome shotgun (WGS) entry which is preliminary data.</text>
</comment>
<dbReference type="Pfam" id="PF14460">
    <property type="entry name" value="Prok-E2_D"/>
    <property type="match status" value="1"/>
</dbReference>
<dbReference type="InterPro" id="IPR032787">
    <property type="entry name" value="Prok-E2_D"/>
</dbReference>